<accession>A0A2J8NHR6</accession>
<dbReference type="AlphaFoldDB" id="A0A2J8NHR6"/>
<comment type="caution">
    <text evidence="1">The sequence shown here is derived from an EMBL/GenBank/DDBJ whole genome shotgun (WGS) entry which is preliminary data.</text>
</comment>
<dbReference type="EMBL" id="NBAG03000229">
    <property type="protein sequence ID" value="PNI71302.1"/>
    <property type="molecule type" value="Genomic_DNA"/>
</dbReference>
<proteinExistence type="predicted"/>
<gene>
    <name evidence="1" type="ORF">CK820_G0010461</name>
</gene>
<name>A0A2J8NHR6_PANTR</name>
<reference evidence="1 2" key="1">
    <citation type="submission" date="2017-12" db="EMBL/GenBank/DDBJ databases">
        <title>High-resolution comparative analysis of great ape genomes.</title>
        <authorList>
            <person name="Pollen A."/>
            <person name="Hastie A."/>
            <person name="Hormozdiari F."/>
            <person name="Dougherty M."/>
            <person name="Liu R."/>
            <person name="Chaisson M."/>
            <person name="Hoppe E."/>
            <person name="Hill C."/>
            <person name="Pang A."/>
            <person name="Hillier L."/>
            <person name="Baker C."/>
            <person name="Armstrong J."/>
            <person name="Shendure J."/>
            <person name="Paten B."/>
            <person name="Wilson R."/>
            <person name="Chao H."/>
            <person name="Schneider V."/>
            <person name="Ventura M."/>
            <person name="Kronenberg Z."/>
            <person name="Murali S."/>
            <person name="Gordon D."/>
            <person name="Cantsilieris S."/>
            <person name="Munson K."/>
            <person name="Nelson B."/>
            <person name="Raja A."/>
            <person name="Underwood J."/>
            <person name="Diekhans M."/>
            <person name="Fiddes I."/>
            <person name="Haussler D."/>
            <person name="Eichler E."/>
        </authorList>
    </citation>
    <scope>NUCLEOTIDE SEQUENCE [LARGE SCALE GENOMIC DNA]</scope>
    <source>
        <strain evidence="1">Yerkes chimp pedigree #C0471</strain>
    </source>
</reference>
<organism evidence="1 2">
    <name type="scientific">Pan troglodytes</name>
    <name type="common">Chimpanzee</name>
    <dbReference type="NCBI Taxonomy" id="9598"/>
    <lineage>
        <taxon>Eukaryota</taxon>
        <taxon>Metazoa</taxon>
        <taxon>Chordata</taxon>
        <taxon>Craniata</taxon>
        <taxon>Vertebrata</taxon>
        <taxon>Euteleostomi</taxon>
        <taxon>Mammalia</taxon>
        <taxon>Eutheria</taxon>
        <taxon>Euarchontoglires</taxon>
        <taxon>Primates</taxon>
        <taxon>Haplorrhini</taxon>
        <taxon>Catarrhini</taxon>
        <taxon>Hominidae</taxon>
        <taxon>Pan</taxon>
    </lineage>
</organism>
<dbReference type="Proteomes" id="UP000236370">
    <property type="component" value="Unassembled WGS sequence"/>
</dbReference>
<protein>
    <submittedName>
        <fullName evidence="1">TM2D1 isoform 3</fullName>
    </submittedName>
</protein>
<evidence type="ECO:0000313" key="2">
    <source>
        <dbReference type="Proteomes" id="UP000236370"/>
    </source>
</evidence>
<sequence length="76" mass="7922">MAAAWPSGTSAPKAVTARLVGVLWFVSVTTGPWGAVATSAGGEESLKCEDLKVGQYPLWRTPPHGGEVELGSQIQK</sequence>
<evidence type="ECO:0000313" key="1">
    <source>
        <dbReference type="EMBL" id="PNI71302.1"/>
    </source>
</evidence>